<reference evidence="1 2" key="1">
    <citation type="journal article" date="2015" name="Int. Biodeterior. Biodegradation">
        <title>Physiological and genetic screening methods for the isolation of methyl tert-butyl ether-degrading bacteria for bioremediation purposes.</title>
        <authorList>
            <person name="Guisado I.M."/>
            <person name="Purswani J."/>
            <person name="Gonzalez Lopez J."/>
            <person name="Pozo C."/>
        </authorList>
    </citation>
    <scope>NUCLEOTIDE SEQUENCE [LARGE SCALE GENOMIC DNA]</scope>
    <source>
        <strain evidence="1 2">SH7</strain>
    </source>
</reference>
<name>A0A0W1AQQ2_9BACL</name>
<sequence>MNVLIDKTLASLGKSLAILMKNKIAQSKFGRDLKEKWFEDNYHTKTVEIFTAAVNDARYTYNLPDELFGDLISDSDNRDEVFRWILEGVRPGHFDKRKLNVEVYMEGNQRYQDLIYPFFETILNRLEHYKETYWSPEFLEILNQIEELKTVNHIGFQSLTDMQTMMAVKQDRMYELIQDNSESTYKYKYTQEWFGDRVRENMRNIGQRYSEDLNLELKASEIIDAMEWNEKFRSSIVEKCNSISASIMFRCSDESIVESLKRIEEVKKEIALSKNLDECLQELENIISLLKKHLDTNPHTFGAGLLRKEVSDFYTSYIDSNLFQIARNPFVLISGEAGVGKSHFMADQVSKRLSADKLSIFLLGQLFHSEDTILSQIRKQLDIASDETMEDVFKAFNDYGAEKNERVIIFIDALNEGRGKRYWLNSIGGFIEGLRKYSNIALVMSIRDTYESQIIPEGFYEINNVIKVEFEGFDNTDQAILKFFNYYKIPMNLNDYLKYEFRNPLFLKVYCMSYDRNAATGTESIEGIFNNYFKKINQNLQARIENYPKHGNLVVEALGYFIDSKLKHKGDQVYFFYEVAARDINQAMVYHGLGVNFFDELINEKIIAVNSITYHGEEKEIVYIAFELFEEFITAKKIVEVNKVATYTSSNDLESFFSHQNPYFHLLSDKFSNRGVFQSLAVQIPDAVDIKYTEQFEMFNWPKHILKYREIDFVTVFYNSLTWRKPERINGITHSFILNKTLCMSYTEPNRMYDFWDVVLKFTVVKNHFYNADYLYKQLIVLKLDEFNAFWTVYVSKFFDENESFKRIMSWASKDHINHSQLDDESIRLLGMNITWFTASTCSRVRDVSIKVMVALFTDRIDILLEIIKKFRRVEDAYVLEALFCAAYGSVLSTRCMDHVKILAEYIYEEFFDGKEVIPHAMIRNYMTGILGFALYKGLCDHIHVDEIKPPFKNRYSYYEVTQDEINALRKKPSDAAIDSLDPHYSYRSREDLDVEGAFSYQKKIIVNLESSYNNVPIQQRGKIDFELTEIIDQILPQYRENFVRMVIKEIFRMGYNFVKFGEFDYDTNHSDNNSLGQKYEWIALNKILAIYLDSKQYIRGRFSNDSIVKFEGVWQLLFFRKIDPSIDYFSPFDTRNYKYNKDIVLEELLNNFSRYAEKKLNQMEWISVNSIRYHYNNNFYRCSPLLLNTSELEAFKCYIQDLDRLNERGLEDLYAKEIYWSEAYKSLLKEKIDMEDHEFSQNKVTDIYCWDINDGAMDNYIEFSILSPLMFTELKLSIGSSVFELLDEHDEIASLQLYEQNYEDILLIRRDLLVRWLIRSDKVIVWPFLNGEDTKIIIFDGLKFHNA</sequence>
<comment type="caution">
    <text evidence="1">The sequence shown here is derived from an EMBL/GenBank/DDBJ whole genome shotgun (WGS) entry which is preliminary data.</text>
</comment>
<dbReference type="InterPro" id="IPR027417">
    <property type="entry name" value="P-loop_NTPase"/>
</dbReference>
<evidence type="ECO:0000313" key="1">
    <source>
        <dbReference type="EMBL" id="KTD83673.1"/>
    </source>
</evidence>
<dbReference type="OrthoDB" id="9757917at2"/>
<dbReference type="SUPFAM" id="SSF52540">
    <property type="entry name" value="P-loop containing nucleoside triphosphate hydrolases"/>
    <property type="match status" value="1"/>
</dbReference>
<dbReference type="Proteomes" id="UP000054709">
    <property type="component" value="Unassembled WGS sequence"/>
</dbReference>
<evidence type="ECO:0008006" key="3">
    <source>
        <dbReference type="Google" id="ProtNLM"/>
    </source>
</evidence>
<gene>
    <name evidence="1" type="ORF">UQ64_01025</name>
</gene>
<dbReference type="Gene3D" id="3.40.50.300">
    <property type="entry name" value="P-loop containing nucleotide triphosphate hydrolases"/>
    <property type="match status" value="1"/>
</dbReference>
<accession>A0A0W1AQQ2</accession>
<dbReference type="RefSeq" id="WP_060626512.1">
    <property type="nucleotide sequence ID" value="NZ_LCZJ02000043.1"/>
</dbReference>
<proteinExistence type="predicted"/>
<evidence type="ECO:0000313" key="2">
    <source>
        <dbReference type="Proteomes" id="UP000054709"/>
    </source>
</evidence>
<dbReference type="EMBL" id="LCZJ02000043">
    <property type="protein sequence ID" value="KTD83673.1"/>
    <property type="molecule type" value="Genomic_DNA"/>
</dbReference>
<organism evidence="1 2">
    <name type="scientific">Paenibacillus etheri</name>
    <dbReference type="NCBI Taxonomy" id="1306852"/>
    <lineage>
        <taxon>Bacteria</taxon>
        <taxon>Bacillati</taxon>
        <taxon>Bacillota</taxon>
        <taxon>Bacilli</taxon>
        <taxon>Bacillales</taxon>
        <taxon>Paenibacillaceae</taxon>
        <taxon>Paenibacillus</taxon>
    </lineage>
</organism>
<protein>
    <recommendedName>
        <fullName evidence="3">ATP-binding protein</fullName>
    </recommendedName>
</protein>
<keyword evidence="2" id="KW-1185">Reference proteome</keyword>